<gene>
    <name evidence="1" type="ORF">DHETER_LOCUS1246</name>
</gene>
<evidence type="ECO:0000313" key="2">
    <source>
        <dbReference type="Proteomes" id="UP000789702"/>
    </source>
</evidence>
<reference evidence="1" key="1">
    <citation type="submission" date="2021-06" db="EMBL/GenBank/DDBJ databases">
        <authorList>
            <person name="Kallberg Y."/>
            <person name="Tangrot J."/>
            <person name="Rosling A."/>
        </authorList>
    </citation>
    <scope>NUCLEOTIDE SEQUENCE</scope>
    <source>
        <strain evidence="1">IL203A</strain>
    </source>
</reference>
<comment type="caution">
    <text evidence="1">The sequence shown here is derived from an EMBL/GenBank/DDBJ whole genome shotgun (WGS) entry which is preliminary data.</text>
</comment>
<proteinExistence type="predicted"/>
<sequence length="647" mass="73274">MAELLDRTPKHFVFESNKGFLTITGRYKSVPVSIVSIIMGSVMMDFFIREVRQIITGEIIIIRFGSCGSIGTPTIGNILVPYGAFSVTRNYDYFIHGVDTNDAMPIVDSPYYISKVAYADEELNYLLQSELSAAFYPSLIYTCLSACSDSFYSSQGRIDPYFLDDNQELIPSIFEKYDDAHIVDMQSFMLFHLANTCRYTSYSKDHEKTRNNRHSIISSQQFKNGKEGTGVLYNSMMNNSQTSFLKYSTSRSNYSDSHTNMTNPNHPYKFASNSSSTHSLPQKSQKPTLYYQNKNSSVSNFVKPTSHIFAKNKTGIKTSTAMIVFCDRSTNNFISPDLVNYLEPICGEAIFNTLIKVEVDNEMNGDECVWHISNEKEKFSFARIRSSERNGKKKGRFSNLGNFGNLSSGKISNLADNSRKSTDVKYNEEIKISKENLYYEVKNDCRGPTCNNEKVDEKSRGKLVKAVNRMLSKKRKKKDLADDSTSDTAYVSETVNNVEKSYGLEIDNCTFSELSHGAEVVVDIHKKQTQKSIESSIEDSNHHTPPTKNDVSDRTFSNIATEFVQDLLQELFSADSRLQAIKFTLPKTLIPGSISIKKLANFFCQTNVSRNKSIIAKQTEITAWCLFSKRFEDKVMELRSNDNKLAD</sequence>
<evidence type="ECO:0000313" key="1">
    <source>
        <dbReference type="EMBL" id="CAG8460215.1"/>
    </source>
</evidence>
<keyword evidence="2" id="KW-1185">Reference proteome</keyword>
<dbReference type="EMBL" id="CAJVPU010000725">
    <property type="protein sequence ID" value="CAG8460215.1"/>
    <property type="molecule type" value="Genomic_DNA"/>
</dbReference>
<accession>A0ACA9K900</accession>
<organism evidence="1 2">
    <name type="scientific">Dentiscutata heterogama</name>
    <dbReference type="NCBI Taxonomy" id="1316150"/>
    <lineage>
        <taxon>Eukaryota</taxon>
        <taxon>Fungi</taxon>
        <taxon>Fungi incertae sedis</taxon>
        <taxon>Mucoromycota</taxon>
        <taxon>Glomeromycotina</taxon>
        <taxon>Glomeromycetes</taxon>
        <taxon>Diversisporales</taxon>
        <taxon>Gigasporaceae</taxon>
        <taxon>Dentiscutata</taxon>
    </lineage>
</organism>
<dbReference type="Proteomes" id="UP000789702">
    <property type="component" value="Unassembled WGS sequence"/>
</dbReference>
<name>A0ACA9K900_9GLOM</name>
<protein>
    <submittedName>
        <fullName evidence="1">2226_t:CDS:1</fullName>
    </submittedName>
</protein>